<accession>A0AA41S874</accession>
<dbReference type="Pfam" id="PF04398">
    <property type="entry name" value="DUF538"/>
    <property type="match status" value="1"/>
</dbReference>
<dbReference type="SUPFAM" id="SSF141562">
    <property type="entry name" value="At5g01610-like"/>
    <property type="match status" value="1"/>
</dbReference>
<gene>
    <name evidence="2" type="ORF">MKW94_009458</name>
</gene>
<comment type="caution">
    <text evidence="2">The sequence shown here is derived from an EMBL/GenBank/DDBJ whole genome shotgun (WGS) entry which is preliminary data.</text>
</comment>
<name>A0AA41S874_PAPNU</name>
<sequence>MNQSSKFLVFLVSFSSFFVISYSTAILPSNSNGTTLSVYEILNEFGLPSGLLPNSVKNFSLDEDGNFSVELKDKCYIEFAYLTYYDRVITGVLKYGSIRNLKGIQVRKFLVWLDVDEIRVDLPPANYIYFHVGWINKKLEVKQFQTVRSCEGNGISSIQQFWFDLLEVPTPLRELPILLTE</sequence>
<protein>
    <submittedName>
        <fullName evidence="2">Uncharacterized protein</fullName>
    </submittedName>
</protein>
<feature type="chain" id="PRO_5041381394" evidence="1">
    <location>
        <begin position="24"/>
        <end position="181"/>
    </location>
</feature>
<dbReference type="Gene3D" id="2.30.240.10">
    <property type="entry name" value="At5g01610-like"/>
    <property type="match status" value="1"/>
</dbReference>
<proteinExistence type="predicted"/>
<dbReference type="PANTHER" id="PTHR31676">
    <property type="entry name" value="T31J12.3 PROTEIN-RELATED"/>
    <property type="match status" value="1"/>
</dbReference>
<organism evidence="2 3">
    <name type="scientific">Papaver nudicaule</name>
    <name type="common">Iceland poppy</name>
    <dbReference type="NCBI Taxonomy" id="74823"/>
    <lineage>
        <taxon>Eukaryota</taxon>
        <taxon>Viridiplantae</taxon>
        <taxon>Streptophyta</taxon>
        <taxon>Embryophyta</taxon>
        <taxon>Tracheophyta</taxon>
        <taxon>Spermatophyta</taxon>
        <taxon>Magnoliopsida</taxon>
        <taxon>Ranunculales</taxon>
        <taxon>Papaveraceae</taxon>
        <taxon>Papaveroideae</taxon>
        <taxon>Papaver</taxon>
    </lineage>
</organism>
<keyword evidence="1" id="KW-0732">Signal</keyword>
<dbReference type="InterPro" id="IPR007493">
    <property type="entry name" value="DUF538"/>
</dbReference>
<evidence type="ECO:0000256" key="1">
    <source>
        <dbReference type="SAM" id="SignalP"/>
    </source>
</evidence>
<dbReference type="InterPro" id="IPR036758">
    <property type="entry name" value="At5g01610-like"/>
</dbReference>
<evidence type="ECO:0000313" key="2">
    <source>
        <dbReference type="EMBL" id="MCL7030580.1"/>
    </source>
</evidence>
<reference evidence="2" key="1">
    <citation type="submission" date="2022-03" db="EMBL/GenBank/DDBJ databases">
        <title>A functionally conserved STORR gene fusion in Papaver species that diverged 16.8 million years ago.</title>
        <authorList>
            <person name="Catania T."/>
        </authorList>
    </citation>
    <scope>NUCLEOTIDE SEQUENCE</scope>
    <source>
        <strain evidence="2">S-191538</strain>
    </source>
</reference>
<keyword evidence="3" id="KW-1185">Reference proteome</keyword>
<dbReference type="PANTHER" id="PTHR31676:SF71">
    <property type="entry name" value="EXPRESSED PROTEIN"/>
    <property type="match status" value="1"/>
</dbReference>
<dbReference type="Proteomes" id="UP001177140">
    <property type="component" value="Unassembled WGS sequence"/>
</dbReference>
<evidence type="ECO:0000313" key="3">
    <source>
        <dbReference type="Proteomes" id="UP001177140"/>
    </source>
</evidence>
<feature type="signal peptide" evidence="1">
    <location>
        <begin position="1"/>
        <end position="23"/>
    </location>
</feature>
<dbReference type="AlphaFoldDB" id="A0AA41S874"/>
<dbReference type="EMBL" id="JAJJMA010103274">
    <property type="protein sequence ID" value="MCL7030580.1"/>
    <property type="molecule type" value="Genomic_DNA"/>
</dbReference>